<accession>A0A521E6Q9</accession>
<dbReference type="SUPFAM" id="SSF51735">
    <property type="entry name" value="NAD(P)-binding Rossmann-fold domains"/>
    <property type="match status" value="1"/>
</dbReference>
<dbReference type="InterPro" id="IPR029903">
    <property type="entry name" value="RmlD-like-bd"/>
</dbReference>
<evidence type="ECO:0000313" key="3">
    <source>
        <dbReference type="Proteomes" id="UP000319555"/>
    </source>
</evidence>
<protein>
    <submittedName>
        <fullName evidence="2">dTDP-4-dehydrorhamnose reductase</fullName>
    </submittedName>
</protein>
<dbReference type="EMBL" id="FXTE01000009">
    <property type="protein sequence ID" value="SMO79091.1"/>
    <property type="molecule type" value="Genomic_DNA"/>
</dbReference>
<feature type="domain" description="RmlD-like substrate binding" evidence="1">
    <location>
        <begin position="4"/>
        <end position="157"/>
    </location>
</feature>
<sequence>MTGTVLILGATGRFGRNAAIAFREAGWTVHCFDRKTQDLKRSVEGVDVVVNAWNPAYPDWARQVPELHRDVINAAADHGATVILPGNVYVFGAQTPGPWSCATPHAAHNPLGRIRVEMEEAYRKCSVRTILLRAGDFIDTCASGNWFDQVMIKPLARGKMVYPGRPDIPHAWAYLPDLTRAAVALADIRQDLPRFCEVPYAGFTLTGRDIAQSLSRVTGAEIAVSPMKWWPIQALRPFWKLAPHLVEMRYLWDLPHSLDGAFFDDLIPGFQTTDLDAAMASAIPKTAKQKATLVRTARA</sequence>
<dbReference type="RefSeq" id="WP_142638392.1">
    <property type="nucleotide sequence ID" value="NZ_CANMDC010000010.1"/>
</dbReference>
<dbReference type="Proteomes" id="UP000319555">
    <property type="component" value="Unassembled WGS sequence"/>
</dbReference>
<evidence type="ECO:0000259" key="1">
    <source>
        <dbReference type="Pfam" id="PF04321"/>
    </source>
</evidence>
<dbReference type="InterPro" id="IPR036291">
    <property type="entry name" value="NAD(P)-bd_dom_sf"/>
</dbReference>
<gene>
    <name evidence="2" type="ORF">SAMN06265380_10998</name>
</gene>
<name>A0A521E6Q9_9RHOB</name>
<dbReference type="Pfam" id="PF04321">
    <property type="entry name" value="RmlD_sub_bind"/>
    <property type="match status" value="1"/>
</dbReference>
<reference evidence="2 3" key="1">
    <citation type="submission" date="2017-05" db="EMBL/GenBank/DDBJ databases">
        <authorList>
            <person name="Varghese N."/>
            <person name="Submissions S."/>
        </authorList>
    </citation>
    <scope>NUCLEOTIDE SEQUENCE [LARGE SCALE GENOMIC DNA]</scope>
    <source>
        <strain evidence="2 3">DSM 28009</strain>
    </source>
</reference>
<dbReference type="AlphaFoldDB" id="A0A521E6Q9"/>
<evidence type="ECO:0000313" key="2">
    <source>
        <dbReference type="EMBL" id="SMO79091.1"/>
    </source>
</evidence>
<keyword evidence="3" id="KW-1185">Reference proteome</keyword>
<dbReference type="OrthoDB" id="7170465at2"/>
<proteinExistence type="predicted"/>
<dbReference type="Gene3D" id="3.40.50.720">
    <property type="entry name" value="NAD(P)-binding Rossmann-like Domain"/>
    <property type="match status" value="1"/>
</dbReference>
<organism evidence="2 3">
    <name type="scientific">Ruegeria faecimaris</name>
    <dbReference type="NCBI Taxonomy" id="686389"/>
    <lineage>
        <taxon>Bacteria</taxon>
        <taxon>Pseudomonadati</taxon>
        <taxon>Pseudomonadota</taxon>
        <taxon>Alphaproteobacteria</taxon>
        <taxon>Rhodobacterales</taxon>
        <taxon>Roseobacteraceae</taxon>
        <taxon>Ruegeria</taxon>
    </lineage>
</organism>